<dbReference type="InterPro" id="IPR036259">
    <property type="entry name" value="MFS_trans_sf"/>
</dbReference>
<feature type="transmembrane region" description="Helical" evidence="5">
    <location>
        <begin position="291"/>
        <end position="314"/>
    </location>
</feature>
<proteinExistence type="predicted"/>
<feature type="transmembrane region" description="Helical" evidence="5">
    <location>
        <begin position="376"/>
        <end position="393"/>
    </location>
</feature>
<dbReference type="AlphaFoldDB" id="A0A099NYS7"/>
<evidence type="ECO:0000313" key="7">
    <source>
        <dbReference type="EMBL" id="KGK37011.1"/>
    </source>
</evidence>
<evidence type="ECO:0000256" key="2">
    <source>
        <dbReference type="ARBA" id="ARBA00022692"/>
    </source>
</evidence>
<organism evidence="7 8">
    <name type="scientific">Pichia kudriavzevii</name>
    <name type="common">Yeast</name>
    <name type="synonym">Issatchenkia orientalis</name>
    <dbReference type="NCBI Taxonomy" id="4909"/>
    <lineage>
        <taxon>Eukaryota</taxon>
        <taxon>Fungi</taxon>
        <taxon>Dikarya</taxon>
        <taxon>Ascomycota</taxon>
        <taxon>Saccharomycotina</taxon>
        <taxon>Pichiomycetes</taxon>
        <taxon>Pichiales</taxon>
        <taxon>Pichiaceae</taxon>
        <taxon>Pichia</taxon>
    </lineage>
</organism>
<feature type="domain" description="Major facilitator superfamily (MFS) profile" evidence="6">
    <location>
        <begin position="60"/>
        <end position="493"/>
    </location>
</feature>
<dbReference type="CDD" id="cd17323">
    <property type="entry name" value="MFS_Tpo1_MDR_like"/>
    <property type="match status" value="1"/>
</dbReference>
<dbReference type="FunFam" id="1.20.1250.20:FF:000011">
    <property type="entry name" value="MFS multidrug transporter, putative"/>
    <property type="match status" value="1"/>
</dbReference>
<feature type="transmembrane region" description="Helical" evidence="5">
    <location>
        <begin position="399"/>
        <end position="427"/>
    </location>
</feature>
<dbReference type="SUPFAM" id="SSF103473">
    <property type="entry name" value="MFS general substrate transporter"/>
    <property type="match status" value="1"/>
</dbReference>
<dbReference type="PROSITE" id="PS50850">
    <property type="entry name" value="MFS"/>
    <property type="match status" value="1"/>
</dbReference>
<dbReference type="PANTHER" id="PTHR23502:SF190">
    <property type="entry name" value="YALI0F08063P"/>
    <property type="match status" value="1"/>
</dbReference>
<sequence length="503" mass="56263">MVDQEKQPISSANISVLSDTDLSVVAIDENIQVNENGLVTFAVESTLRTRNWPFRKKMTYTICYSFVTFAAQFNSTTTSSGYFFDRMRERFNIEREVAVLTVSLYIVGIAFGPMIFAPLSEVYGRKPAVLIPFFFSCMFTFATAISFNVSSLMTCRFFAGFFAGAPIVSAGGVLADLWDPSFRGVAFAIYACFVANGASFGPVVSSLLTNSNSSVESWRITQWFCGLGQLVLFVLMYLFTEETFENKTLQKLVTWYRIKEDKWLLHTKADTVYLDFKGMLLLHVVRPFEMLSIPVVFTMALFASYVYGLFYLMITNISTAFELSRGWTGTITEVPNVSLFLGVVFGCIGNILWALKYLEIVRSNKGEAIPEQRFPIMMMLGWMMPVGIFVFGWTCDANIHWIVPCIGVSMIGAGFITIFQGCINYLVDSYPIHAASAIAANTFMRSAFAAIFPLFARQLFVNLGVHWGSSLIGFVALGMIPIPFVLFVVGKKLRASHWDKLQG</sequence>
<feature type="transmembrane region" description="Helical" evidence="5">
    <location>
        <begin position="97"/>
        <end position="117"/>
    </location>
</feature>
<dbReference type="HOGENOM" id="CLU_008455_11_4_1"/>
<feature type="transmembrane region" description="Helical" evidence="5">
    <location>
        <begin position="220"/>
        <end position="239"/>
    </location>
</feature>
<feature type="transmembrane region" description="Helical" evidence="5">
    <location>
        <begin position="434"/>
        <end position="455"/>
    </location>
</feature>
<evidence type="ECO:0000256" key="1">
    <source>
        <dbReference type="ARBA" id="ARBA00004141"/>
    </source>
</evidence>
<dbReference type="PANTHER" id="PTHR23502">
    <property type="entry name" value="MAJOR FACILITATOR SUPERFAMILY"/>
    <property type="match status" value="1"/>
</dbReference>
<dbReference type="EMBL" id="JQFK01000046">
    <property type="protein sequence ID" value="KGK37011.1"/>
    <property type="molecule type" value="Genomic_DNA"/>
</dbReference>
<evidence type="ECO:0000256" key="3">
    <source>
        <dbReference type="ARBA" id="ARBA00022989"/>
    </source>
</evidence>
<dbReference type="InterPro" id="IPR020846">
    <property type="entry name" value="MFS_dom"/>
</dbReference>
<evidence type="ECO:0000313" key="8">
    <source>
        <dbReference type="Proteomes" id="UP000029867"/>
    </source>
</evidence>
<dbReference type="GO" id="GO:0022857">
    <property type="term" value="F:transmembrane transporter activity"/>
    <property type="evidence" value="ECO:0007669"/>
    <property type="project" value="InterPro"/>
</dbReference>
<accession>A0A099NYS7</accession>
<dbReference type="Gene3D" id="1.20.1250.20">
    <property type="entry name" value="MFS general substrate transporter like domains"/>
    <property type="match status" value="1"/>
</dbReference>
<feature type="transmembrane region" description="Helical" evidence="5">
    <location>
        <begin position="467"/>
        <end position="490"/>
    </location>
</feature>
<gene>
    <name evidence="7" type="ORF">JL09_g3851</name>
</gene>
<feature type="transmembrane region" description="Helical" evidence="5">
    <location>
        <begin position="129"/>
        <end position="151"/>
    </location>
</feature>
<evidence type="ECO:0000256" key="4">
    <source>
        <dbReference type="ARBA" id="ARBA00023136"/>
    </source>
</evidence>
<evidence type="ECO:0000259" key="6">
    <source>
        <dbReference type="PROSITE" id="PS50850"/>
    </source>
</evidence>
<name>A0A099NYS7_PICKU</name>
<feature type="transmembrane region" description="Helical" evidence="5">
    <location>
        <begin position="58"/>
        <end position="77"/>
    </location>
</feature>
<dbReference type="VEuPathDB" id="FungiDB:C5L36_0C00120"/>
<keyword evidence="4 5" id="KW-0472">Membrane</keyword>
<dbReference type="Pfam" id="PF07690">
    <property type="entry name" value="MFS_1"/>
    <property type="match status" value="1"/>
</dbReference>
<comment type="caution">
    <text evidence="7">The sequence shown here is derived from an EMBL/GenBank/DDBJ whole genome shotgun (WGS) entry which is preliminary data.</text>
</comment>
<feature type="transmembrane region" description="Helical" evidence="5">
    <location>
        <begin position="157"/>
        <end position="178"/>
    </location>
</feature>
<feature type="transmembrane region" description="Helical" evidence="5">
    <location>
        <begin position="334"/>
        <end position="355"/>
    </location>
</feature>
<evidence type="ECO:0000256" key="5">
    <source>
        <dbReference type="SAM" id="Phobius"/>
    </source>
</evidence>
<keyword evidence="2 5" id="KW-0812">Transmembrane</keyword>
<comment type="subcellular location">
    <subcellularLocation>
        <location evidence="1">Membrane</location>
        <topology evidence="1">Multi-pass membrane protein</topology>
    </subcellularLocation>
</comment>
<dbReference type="eggNOG" id="KOG0255">
    <property type="taxonomic scope" value="Eukaryota"/>
</dbReference>
<protein>
    <recommendedName>
        <fullName evidence="6">Major facilitator superfamily (MFS) profile domain-containing protein</fullName>
    </recommendedName>
</protein>
<keyword evidence="3 5" id="KW-1133">Transmembrane helix</keyword>
<reference evidence="8" key="1">
    <citation type="journal article" date="2014" name="Microb. Cell Fact.">
        <title>Exploiting Issatchenkia orientalis SD108 for succinic acid production.</title>
        <authorList>
            <person name="Xiao H."/>
            <person name="Shao Z."/>
            <person name="Jiang Y."/>
            <person name="Dole S."/>
            <person name="Zhao H."/>
        </authorList>
    </citation>
    <scope>NUCLEOTIDE SEQUENCE [LARGE SCALE GENOMIC DNA]</scope>
    <source>
        <strain evidence="8">SD108</strain>
    </source>
</reference>
<dbReference type="Proteomes" id="UP000029867">
    <property type="component" value="Unassembled WGS sequence"/>
</dbReference>
<feature type="transmembrane region" description="Helical" evidence="5">
    <location>
        <begin position="185"/>
        <end position="208"/>
    </location>
</feature>
<dbReference type="InterPro" id="IPR011701">
    <property type="entry name" value="MFS"/>
</dbReference>
<dbReference type="GO" id="GO:0005886">
    <property type="term" value="C:plasma membrane"/>
    <property type="evidence" value="ECO:0007669"/>
    <property type="project" value="TreeGrafter"/>
</dbReference>